<comment type="caution">
    <text evidence="2">The sequence shown here is derived from an EMBL/GenBank/DDBJ whole genome shotgun (WGS) entry which is preliminary data.</text>
</comment>
<keyword evidence="3" id="KW-1185">Reference proteome</keyword>
<reference evidence="2 3" key="1">
    <citation type="journal article" date="2023" name="Plants (Basel)">
        <title>Bridging the Gap: Combining Genomics and Transcriptomics Approaches to Understand Stylosanthes scabra, an Orphan Legume from the Brazilian Caatinga.</title>
        <authorList>
            <person name="Ferreira-Neto J.R.C."/>
            <person name="da Silva M.D."/>
            <person name="Binneck E."/>
            <person name="de Melo N.F."/>
            <person name="da Silva R.H."/>
            <person name="de Melo A.L.T.M."/>
            <person name="Pandolfi V."/>
            <person name="Bustamante F.O."/>
            <person name="Brasileiro-Vidal A.C."/>
            <person name="Benko-Iseppon A.M."/>
        </authorList>
    </citation>
    <scope>NUCLEOTIDE SEQUENCE [LARGE SCALE GENOMIC DNA]</scope>
    <source>
        <tissue evidence="2">Leaves</tissue>
    </source>
</reference>
<protein>
    <submittedName>
        <fullName evidence="2">Uncharacterized protein</fullName>
    </submittedName>
</protein>
<name>A0ABU6RIY1_9FABA</name>
<proteinExistence type="predicted"/>
<dbReference type="EMBL" id="JASCZI010030635">
    <property type="protein sequence ID" value="MED6124026.1"/>
    <property type="molecule type" value="Genomic_DNA"/>
</dbReference>
<evidence type="ECO:0000313" key="2">
    <source>
        <dbReference type="EMBL" id="MED6124026.1"/>
    </source>
</evidence>
<accession>A0ABU6RIY1</accession>
<evidence type="ECO:0000313" key="3">
    <source>
        <dbReference type="Proteomes" id="UP001341840"/>
    </source>
</evidence>
<gene>
    <name evidence="2" type="ORF">PIB30_055146</name>
</gene>
<sequence>MSSPSQQAFLDGLSSPVFQQMISDIMLEGDSGYGPDTQFDGSPVHLDLNEPVSGPSHLFMALGGTPQSAAHVPGGSLEVPFMEITRLPTPPASPAPAEHAYEPAARGRARRAPRR</sequence>
<feature type="compositionally biased region" description="Low complexity" evidence="1">
    <location>
        <begin position="95"/>
        <end position="106"/>
    </location>
</feature>
<dbReference type="Proteomes" id="UP001341840">
    <property type="component" value="Unassembled WGS sequence"/>
</dbReference>
<evidence type="ECO:0000256" key="1">
    <source>
        <dbReference type="SAM" id="MobiDB-lite"/>
    </source>
</evidence>
<feature type="region of interest" description="Disordered" evidence="1">
    <location>
        <begin position="28"/>
        <end position="50"/>
    </location>
</feature>
<organism evidence="2 3">
    <name type="scientific">Stylosanthes scabra</name>
    <dbReference type="NCBI Taxonomy" id="79078"/>
    <lineage>
        <taxon>Eukaryota</taxon>
        <taxon>Viridiplantae</taxon>
        <taxon>Streptophyta</taxon>
        <taxon>Embryophyta</taxon>
        <taxon>Tracheophyta</taxon>
        <taxon>Spermatophyta</taxon>
        <taxon>Magnoliopsida</taxon>
        <taxon>eudicotyledons</taxon>
        <taxon>Gunneridae</taxon>
        <taxon>Pentapetalae</taxon>
        <taxon>rosids</taxon>
        <taxon>fabids</taxon>
        <taxon>Fabales</taxon>
        <taxon>Fabaceae</taxon>
        <taxon>Papilionoideae</taxon>
        <taxon>50 kb inversion clade</taxon>
        <taxon>dalbergioids sensu lato</taxon>
        <taxon>Dalbergieae</taxon>
        <taxon>Pterocarpus clade</taxon>
        <taxon>Stylosanthes</taxon>
    </lineage>
</organism>
<feature type="region of interest" description="Disordered" evidence="1">
    <location>
        <begin position="86"/>
        <end position="115"/>
    </location>
</feature>